<organism evidence="2 3">
    <name type="scientific">Umbra pygmaea</name>
    <name type="common">Eastern mudminnow</name>
    <dbReference type="NCBI Taxonomy" id="75934"/>
    <lineage>
        <taxon>Eukaryota</taxon>
        <taxon>Metazoa</taxon>
        <taxon>Chordata</taxon>
        <taxon>Craniata</taxon>
        <taxon>Vertebrata</taxon>
        <taxon>Euteleostomi</taxon>
        <taxon>Actinopterygii</taxon>
        <taxon>Neopterygii</taxon>
        <taxon>Teleostei</taxon>
        <taxon>Protacanthopterygii</taxon>
        <taxon>Esociformes</taxon>
        <taxon>Umbridae</taxon>
        <taxon>Umbra</taxon>
    </lineage>
</organism>
<keyword evidence="3" id="KW-1185">Reference proteome</keyword>
<gene>
    <name evidence="2" type="ORF">UPYG_G00050630</name>
</gene>
<sequence length="287" mass="33643">MWERQATILEANSKWSTPQRKKAERLWINKLNTLHPFGFNESSVEIDFLDQASGETADIFRRLTDSKDVPEPKKAAFHQFCIATMMWRHHLNGKVVTDFKVEEWNDQEEAYFGCYFEYIRPGYLKVQSETLDDDRFSLDHRESLYTTSHWNCHISTALINQVEKRQSFRSPSGCLTEQRQQLQRVQVPRVWKRRSTHLPTSHCKHQSSSKPAGTVSTPACLDAGFEDSHSYCSHWRRLQHKLRVQYFLENSMDRKGTKPPATRVQRVLNKETEWTANRPTVAEVQQA</sequence>
<feature type="compositionally biased region" description="Basic residues" evidence="1">
    <location>
        <begin position="196"/>
        <end position="207"/>
    </location>
</feature>
<dbReference type="Proteomes" id="UP001557470">
    <property type="component" value="Unassembled WGS sequence"/>
</dbReference>
<dbReference type="AlphaFoldDB" id="A0ABD0XRR8"/>
<feature type="region of interest" description="Disordered" evidence="1">
    <location>
        <begin position="196"/>
        <end position="215"/>
    </location>
</feature>
<evidence type="ECO:0000256" key="1">
    <source>
        <dbReference type="SAM" id="MobiDB-lite"/>
    </source>
</evidence>
<proteinExistence type="predicted"/>
<accession>A0ABD0XRR8</accession>
<name>A0ABD0XRR8_UMBPY</name>
<protein>
    <submittedName>
        <fullName evidence="2">Uncharacterized protein</fullName>
    </submittedName>
</protein>
<reference evidence="2 3" key="1">
    <citation type="submission" date="2024-06" db="EMBL/GenBank/DDBJ databases">
        <authorList>
            <person name="Pan Q."/>
            <person name="Wen M."/>
            <person name="Jouanno E."/>
            <person name="Zahm M."/>
            <person name="Klopp C."/>
            <person name="Cabau C."/>
            <person name="Louis A."/>
            <person name="Berthelot C."/>
            <person name="Parey E."/>
            <person name="Roest Crollius H."/>
            <person name="Montfort J."/>
            <person name="Robinson-Rechavi M."/>
            <person name="Bouchez O."/>
            <person name="Lampietro C."/>
            <person name="Lopez Roques C."/>
            <person name="Donnadieu C."/>
            <person name="Postlethwait J."/>
            <person name="Bobe J."/>
            <person name="Verreycken H."/>
            <person name="Guiguen Y."/>
        </authorList>
    </citation>
    <scope>NUCLEOTIDE SEQUENCE [LARGE SCALE GENOMIC DNA]</scope>
    <source>
        <strain evidence="2">Up_M1</strain>
        <tissue evidence="2">Testis</tissue>
    </source>
</reference>
<comment type="caution">
    <text evidence="2">The sequence shown here is derived from an EMBL/GenBank/DDBJ whole genome shotgun (WGS) entry which is preliminary data.</text>
</comment>
<evidence type="ECO:0000313" key="2">
    <source>
        <dbReference type="EMBL" id="KAL1024039.1"/>
    </source>
</evidence>
<evidence type="ECO:0000313" key="3">
    <source>
        <dbReference type="Proteomes" id="UP001557470"/>
    </source>
</evidence>
<dbReference type="EMBL" id="JAGEUA010000001">
    <property type="protein sequence ID" value="KAL1024039.1"/>
    <property type="molecule type" value="Genomic_DNA"/>
</dbReference>